<dbReference type="EMBL" id="KV425911">
    <property type="protein sequence ID" value="KZV99223.1"/>
    <property type="molecule type" value="Genomic_DNA"/>
</dbReference>
<dbReference type="InterPro" id="IPR004468">
    <property type="entry name" value="CTP_synthase"/>
</dbReference>
<dbReference type="EC" id="6.3.4.2" evidence="9"/>
<gene>
    <name evidence="13" type="ORF">EXIGLDRAFT_725857</name>
</gene>
<keyword evidence="14" id="KW-1185">Reference proteome</keyword>
<evidence type="ECO:0000256" key="9">
    <source>
        <dbReference type="RuleBase" id="RU810713"/>
    </source>
</evidence>
<dbReference type="PANTHER" id="PTHR11550">
    <property type="entry name" value="CTP SYNTHASE"/>
    <property type="match status" value="1"/>
</dbReference>
<dbReference type="GO" id="GO:0019856">
    <property type="term" value="P:pyrimidine nucleobase biosynthetic process"/>
    <property type="evidence" value="ECO:0007669"/>
    <property type="project" value="TreeGrafter"/>
</dbReference>
<keyword evidence="6 9" id="KW-0315">Glutamine amidotransferase</keyword>
<dbReference type="InterPro" id="IPR033828">
    <property type="entry name" value="GATase1_CTP_Synthase"/>
</dbReference>
<dbReference type="Proteomes" id="UP000077266">
    <property type="component" value="Unassembled WGS sequence"/>
</dbReference>
<dbReference type="SUPFAM" id="SSF52540">
    <property type="entry name" value="P-loop containing nucleoside triphosphate hydrolases"/>
    <property type="match status" value="1"/>
</dbReference>
<dbReference type="OrthoDB" id="1739076at2759"/>
<dbReference type="AlphaFoldDB" id="A0A165MGC0"/>
<dbReference type="GO" id="GO:0005737">
    <property type="term" value="C:cytoplasm"/>
    <property type="evidence" value="ECO:0007669"/>
    <property type="project" value="TreeGrafter"/>
</dbReference>
<dbReference type="GO" id="GO:0005524">
    <property type="term" value="F:ATP binding"/>
    <property type="evidence" value="ECO:0007669"/>
    <property type="project" value="UniProtKB-KW"/>
</dbReference>
<dbReference type="PANTHER" id="PTHR11550:SF0">
    <property type="entry name" value="CTP SYNTHASE-RELATED"/>
    <property type="match status" value="1"/>
</dbReference>
<dbReference type="InterPro" id="IPR029062">
    <property type="entry name" value="Class_I_gatase-like"/>
</dbReference>
<feature type="domain" description="CTP synthase N-terminal" evidence="12">
    <location>
        <begin position="3"/>
        <end position="273"/>
    </location>
</feature>
<evidence type="ECO:0000259" key="11">
    <source>
        <dbReference type="Pfam" id="PF00117"/>
    </source>
</evidence>
<dbReference type="NCBIfam" id="NF003792">
    <property type="entry name" value="PRK05380.1"/>
    <property type="match status" value="1"/>
</dbReference>
<comment type="pathway">
    <text evidence="1 9">Pyrimidine metabolism; CTP biosynthesis via de novo pathway; CTP from UDP: step 2/2.</text>
</comment>
<dbReference type="InterPro" id="IPR017456">
    <property type="entry name" value="CTP_synthase_N"/>
</dbReference>
<evidence type="ECO:0000256" key="10">
    <source>
        <dbReference type="SAM" id="MobiDB-lite"/>
    </source>
</evidence>
<proteinExistence type="inferred from homology"/>
<dbReference type="FunFam" id="3.40.50.880:FF:000005">
    <property type="entry name" value="CTP synthase"/>
    <property type="match status" value="1"/>
</dbReference>
<evidence type="ECO:0000313" key="13">
    <source>
        <dbReference type="EMBL" id="KZV99223.1"/>
    </source>
</evidence>
<dbReference type="GO" id="GO:0044210">
    <property type="term" value="P:'de novo' CTP biosynthetic process"/>
    <property type="evidence" value="ECO:0007669"/>
    <property type="project" value="UniProtKB-UniRule"/>
</dbReference>
<dbReference type="GO" id="GO:0097268">
    <property type="term" value="C:cytoophidium"/>
    <property type="evidence" value="ECO:0007669"/>
    <property type="project" value="TreeGrafter"/>
</dbReference>
<comment type="function">
    <text evidence="9">Catalyzes the ATP-dependent amination of UTP to CTP with either L-glutamine or ammonia as the source of nitrogen.</text>
</comment>
<evidence type="ECO:0000256" key="5">
    <source>
        <dbReference type="ARBA" id="ARBA00022840"/>
    </source>
</evidence>
<evidence type="ECO:0000256" key="3">
    <source>
        <dbReference type="ARBA" id="ARBA00022598"/>
    </source>
</evidence>
<dbReference type="InParanoid" id="A0A165MGC0"/>
<evidence type="ECO:0000256" key="2">
    <source>
        <dbReference type="ARBA" id="ARBA00007533"/>
    </source>
</evidence>
<dbReference type="InterPro" id="IPR017926">
    <property type="entry name" value="GATASE"/>
</dbReference>
<accession>A0A165MGC0</accession>
<comment type="catalytic activity">
    <reaction evidence="8 9">
        <text>UTP + L-glutamine + ATP + H2O = CTP + L-glutamate + ADP + phosphate + 2 H(+)</text>
        <dbReference type="Rhea" id="RHEA:26426"/>
        <dbReference type="ChEBI" id="CHEBI:15377"/>
        <dbReference type="ChEBI" id="CHEBI:15378"/>
        <dbReference type="ChEBI" id="CHEBI:29985"/>
        <dbReference type="ChEBI" id="CHEBI:30616"/>
        <dbReference type="ChEBI" id="CHEBI:37563"/>
        <dbReference type="ChEBI" id="CHEBI:43474"/>
        <dbReference type="ChEBI" id="CHEBI:46398"/>
        <dbReference type="ChEBI" id="CHEBI:58359"/>
        <dbReference type="ChEBI" id="CHEBI:456216"/>
        <dbReference type="EC" id="6.3.4.2"/>
    </reaction>
</comment>
<dbReference type="CDD" id="cd03113">
    <property type="entry name" value="CTPS_N"/>
    <property type="match status" value="1"/>
</dbReference>
<dbReference type="Gene3D" id="3.40.50.300">
    <property type="entry name" value="P-loop containing nucleotide triphosphate hydrolases"/>
    <property type="match status" value="1"/>
</dbReference>
<dbReference type="Gene3D" id="3.40.50.880">
    <property type="match status" value="1"/>
</dbReference>
<evidence type="ECO:0000256" key="7">
    <source>
        <dbReference type="ARBA" id="ARBA00022975"/>
    </source>
</evidence>
<keyword evidence="5 9" id="KW-0067">ATP-binding</keyword>
<dbReference type="GO" id="GO:0042802">
    <property type="term" value="F:identical protein binding"/>
    <property type="evidence" value="ECO:0007669"/>
    <property type="project" value="TreeGrafter"/>
</dbReference>
<dbReference type="PROSITE" id="PS51273">
    <property type="entry name" value="GATASE_TYPE_1"/>
    <property type="match status" value="1"/>
</dbReference>
<reference evidence="13 14" key="1">
    <citation type="journal article" date="2016" name="Mol. Biol. Evol.">
        <title>Comparative Genomics of Early-Diverging Mushroom-Forming Fungi Provides Insights into the Origins of Lignocellulose Decay Capabilities.</title>
        <authorList>
            <person name="Nagy L.G."/>
            <person name="Riley R."/>
            <person name="Tritt A."/>
            <person name="Adam C."/>
            <person name="Daum C."/>
            <person name="Floudas D."/>
            <person name="Sun H."/>
            <person name="Yadav J.S."/>
            <person name="Pangilinan J."/>
            <person name="Larsson K.H."/>
            <person name="Matsuura K."/>
            <person name="Barry K."/>
            <person name="Labutti K."/>
            <person name="Kuo R."/>
            <person name="Ohm R.A."/>
            <person name="Bhattacharya S.S."/>
            <person name="Shirouzu T."/>
            <person name="Yoshinaga Y."/>
            <person name="Martin F.M."/>
            <person name="Grigoriev I.V."/>
            <person name="Hibbett D.S."/>
        </authorList>
    </citation>
    <scope>NUCLEOTIDE SEQUENCE [LARGE SCALE GENOMIC DNA]</scope>
    <source>
        <strain evidence="13 14">HHB12029</strain>
    </source>
</reference>
<evidence type="ECO:0000313" key="14">
    <source>
        <dbReference type="Proteomes" id="UP000077266"/>
    </source>
</evidence>
<evidence type="ECO:0000256" key="4">
    <source>
        <dbReference type="ARBA" id="ARBA00022741"/>
    </source>
</evidence>
<protein>
    <recommendedName>
        <fullName evidence="9">CTP synthase</fullName>
        <ecNumber evidence="9">6.3.4.2</ecNumber>
    </recommendedName>
    <alternativeName>
        <fullName evidence="9">UTP--ammonia ligase</fullName>
    </alternativeName>
</protein>
<keyword evidence="3 9" id="KW-0436">Ligase</keyword>
<dbReference type="FunFam" id="3.40.50.300:FF:000207">
    <property type="entry name" value="CTP synthase"/>
    <property type="match status" value="1"/>
</dbReference>
<dbReference type="NCBIfam" id="TIGR00337">
    <property type="entry name" value="PyrG"/>
    <property type="match status" value="1"/>
</dbReference>
<keyword evidence="7 9" id="KW-0665">Pyrimidine biosynthesis</keyword>
<evidence type="ECO:0000256" key="6">
    <source>
        <dbReference type="ARBA" id="ARBA00022962"/>
    </source>
</evidence>
<dbReference type="CDD" id="cd01746">
    <property type="entry name" value="GATase1_CTP_Synthase"/>
    <property type="match status" value="1"/>
</dbReference>
<dbReference type="STRING" id="1314781.A0A165MGC0"/>
<evidence type="ECO:0000259" key="12">
    <source>
        <dbReference type="Pfam" id="PF06418"/>
    </source>
</evidence>
<feature type="region of interest" description="Disordered" evidence="10">
    <location>
        <begin position="593"/>
        <end position="622"/>
    </location>
</feature>
<dbReference type="UniPathway" id="UPA00159">
    <property type="reaction ID" value="UER00277"/>
</dbReference>
<keyword evidence="4 9" id="KW-0547">Nucleotide-binding</keyword>
<organism evidence="13 14">
    <name type="scientific">Exidia glandulosa HHB12029</name>
    <dbReference type="NCBI Taxonomy" id="1314781"/>
    <lineage>
        <taxon>Eukaryota</taxon>
        <taxon>Fungi</taxon>
        <taxon>Dikarya</taxon>
        <taxon>Basidiomycota</taxon>
        <taxon>Agaricomycotina</taxon>
        <taxon>Agaricomycetes</taxon>
        <taxon>Auriculariales</taxon>
        <taxon>Exidiaceae</taxon>
        <taxon>Exidia</taxon>
    </lineage>
</organism>
<feature type="domain" description="Glutamine amidotransferase" evidence="11">
    <location>
        <begin position="318"/>
        <end position="555"/>
    </location>
</feature>
<comment type="similarity">
    <text evidence="2 9">Belongs to the CTP synthase family.</text>
</comment>
<dbReference type="FunCoup" id="A0A165MGC0">
    <property type="interactions" value="335"/>
</dbReference>
<name>A0A165MGC0_EXIGL</name>
<evidence type="ECO:0000256" key="8">
    <source>
        <dbReference type="ARBA" id="ARBA00047781"/>
    </source>
</evidence>
<dbReference type="GO" id="GO:0003883">
    <property type="term" value="F:CTP synthase activity"/>
    <property type="evidence" value="ECO:0007669"/>
    <property type="project" value="UniProtKB-UniRule"/>
</dbReference>
<sequence length="622" mass="68840">MTKYILVSGGVVSGIGKGVIASSTGLLLRMTGLKVTAIKIDPYMNIDAGTMNPLEHGEVYVLNDGGEVDLDLGNYERYLNVTLSRDNNITTGKIYREVIENERRGDYLGKTVQIVPHVTNAIQDWVERVAKKPVDETGEQPDVCIIELGGTVGDIESAPFIEAMRQFQFRVGHDNFAQIHVSLIPDMHGEQKTKPTQTTVGVSRGLGLLPDIVACRLLGSDPLFPSTKAKISMFCHVSEAQVIGVHDVSSVYHVPLLLEAQGIVEYFQKRLNLSSLNIAKPMLDRGDVLRRRWQELTKNQERLFDEVSIVLVGKYTALKDSYMSVIKALEHSAFRCRRKLKLQLVPSEDLERETLDTAPVKYHDAWRALVGAQGVLVPGGFGLRGTEGMILAIKWAREQNVPFFGICLGFQVAVVEWARNVLGLAGANSTELDEATPHPAIVFMPEISTTHMGGTMRLGLRPTVFTPGTETWSKVRRLYGGALKIWERHRHRWEVNPEMVEKLEASGLKFVGKDEKGERMQVFELPNHPYFVGLQAHPEFCTRPLDPSPPFLGFVAASCGAQVLEEQAEWMAQNFRPPHPQDAMVSEPELIKRSKGLTSTAEADAQPYVNGNANGVAVSPTA</sequence>
<dbReference type="SUPFAM" id="SSF52317">
    <property type="entry name" value="Class I glutamine amidotransferase-like"/>
    <property type="match status" value="1"/>
</dbReference>
<dbReference type="Pfam" id="PF00117">
    <property type="entry name" value="GATase"/>
    <property type="match status" value="1"/>
</dbReference>
<evidence type="ECO:0000256" key="1">
    <source>
        <dbReference type="ARBA" id="ARBA00005171"/>
    </source>
</evidence>
<dbReference type="InterPro" id="IPR027417">
    <property type="entry name" value="P-loop_NTPase"/>
</dbReference>
<dbReference type="Pfam" id="PF06418">
    <property type="entry name" value="CTP_synth_N"/>
    <property type="match status" value="1"/>
</dbReference>